<comment type="subcellular location">
    <subcellularLocation>
        <location evidence="1">Endomembrane system</location>
        <topology evidence="1">Multi-pass membrane protein</topology>
    </subcellularLocation>
</comment>
<feature type="domain" description="CASTOR/POLLUX/SYM8 ion channel conserved" evidence="9">
    <location>
        <begin position="237"/>
        <end position="333"/>
    </location>
</feature>
<dbReference type="GO" id="GO:0006813">
    <property type="term" value="P:potassium ion transport"/>
    <property type="evidence" value="ECO:0007669"/>
    <property type="project" value="InterPro"/>
</dbReference>
<dbReference type="GO" id="GO:0012505">
    <property type="term" value="C:endomembrane system"/>
    <property type="evidence" value="ECO:0007669"/>
    <property type="project" value="UniProtKB-SubCell"/>
</dbReference>
<protein>
    <recommendedName>
        <fullName evidence="13">Ion channel CASTOR</fullName>
    </recommendedName>
</protein>
<keyword evidence="12" id="KW-1185">Reference proteome</keyword>
<dbReference type="EMBL" id="HG001749">
    <property type="protein sequence ID" value="CDF35819.1"/>
    <property type="molecule type" value="Genomic_DNA"/>
</dbReference>
<evidence type="ECO:0000256" key="2">
    <source>
        <dbReference type="ARBA" id="ARBA00008577"/>
    </source>
</evidence>
<dbReference type="Gene3D" id="3.40.50.720">
    <property type="entry name" value="NAD(P)-binding Rossmann-like Domain"/>
    <property type="match status" value="1"/>
</dbReference>
<dbReference type="InterPro" id="IPR044849">
    <property type="entry name" value="CASTOR/POLLUX/SYM8-like"/>
</dbReference>
<evidence type="ECO:0008006" key="13">
    <source>
        <dbReference type="Google" id="ProtNLM"/>
    </source>
</evidence>
<evidence type="ECO:0000256" key="3">
    <source>
        <dbReference type="ARBA" id="ARBA00022448"/>
    </source>
</evidence>
<keyword evidence="3" id="KW-0813">Transport</keyword>
<evidence type="ECO:0000259" key="9">
    <source>
        <dbReference type="Pfam" id="PF06241"/>
    </source>
</evidence>
<dbReference type="RefSeq" id="XP_005715638.1">
    <property type="nucleotide sequence ID" value="XM_005715581.1"/>
</dbReference>
<dbReference type="AlphaFoldDB" id="R7QCL5"/>
<evidence type="ECO:0000256" key="1">
    <source>
        <dbReference type="ARBA" id="ARBA00004127"/>
    </source>
</evidence>
<dbReference type="KEGG" id="ccp:CHC_T00004271001"/>
<evidence type="ECO:0000256" key="7">
    <source>
        <dbReference type="ARBA" id="ARBA00023136"/>
    </source>
</evidence>
<dbReference type="PhylomeDB" id="R7QCL5"/>
<sequence length="664" mass="72841">MALTWCLILSSGTLISWMASEPWIESLWAAALGSGLDWGFINSTSPSLRLVAVCTNVGGLVLTALLLSIISDAVQTKYDSLRKGESSVTETGHTLIIGWSVKSLSVMVQLAKAGESAGGNVIVCLSDQREKEDMENDIAQCDFSFANVGTRVVCRSGSPLSYQDLQKVSFFRARSIIILGDDENDAETNDARSLQILLSIIVVPRPDRVVIEVMDTENAAIMTSICPELVEPVLANDVLGRLMLQAARNPLVADVWQELLGFDGCETYSGQWGILRGLSFKEVLLCFEDAIPLGVKTASGDLMLNPSDSYVIGDGDQIIVLAEDDDTYCASITHSLIREAVYDPYNHAMRYIERILFCGWRFDMGNLLQVYSAVAPFGSEFWILSELAVEQRESELSLRGWESNSRVKVVHRVGACRRNVLAQLPLETFSSVIVGASDAHSNHLRSSDARVITVVMMIQDITTRRNEPSPDNEARSQRFIGSKATLDNNSSRGVIVGEIVDSRSRAMLSIVNSIDAVVASSELISKAVAMVSEDGSVNRFLNTLFDPHDSEITLESVESYVDLTKDEEVSFFELMARGRNVGTIVLGYLEREIVALNPGEKDLRRGWHPDDLLIVLTQAPSGSSLAPSDFLSDIADIRTMDMTGELGWAEPISMGKRCKVRFRG</sequence>
<evidence type="ECO:0000256" key="8">
    <source>
        <dbReference type="SAM" id="SignalP"/>
    </source>
</evidence>
<evidence type="ECO:0000256" key="6">
    <source>
        <dbReference type="ARBA" id="ARBA00023065"/>
    </source>
</evidence>
<evidence type="ECO:0000313" key="12">
    <source>
        <dbReference type="Proteomes" id="UP000012073"/>
    </source>
</evidence>
<dbReference type="OrthoDB" id="414047at2759"/>
<name>R7QCL5_CHOCR</name>
<dbReference type="PANTHER" id="PTHR31563:SF10">
    <property type="entry name" value="ION CHANNEL POLLUX-RELATED"/>
    <property type="match status" value="1"/>
</dbReference>
<dbReference type="OMA" id="GRIMIQC"/>
<keyword evidence="4" id="KW-0812">Transmembrane</keyword>
<dbReference type="GeneID" id="17323354"/>
<comment type="similarity">
    <text evidence="2">Belongs to the castor/pollux (TC 1.A.1.23) family.</text>
</comment>
<keyword evidence="8" id="KW-0732">Signal</keyword>
<evidence type="ECO:0000259" key="10">
    <source>
        <dbReference type="Pfam" id="PF22614"/>
    </source>
</evidence>
<dbReference type="Pfam" id="PF06241">
    <property type="entry name" value="Castor_Poll_mid"/>
    <property type="match status" value="1"/>
</dbReference>
<dbReference type="Proteomes" id="UP000012073">
    <property type="component" value="Unassembled WGS sequence"/>
</dbReference>
<proteinExistence type="inferred from homology"/>
<feature type="domain" description="RCK N-terminal" evidence="10">
    <location>
        <begin position="120"/>
        <end position="200"/>
    </location>
</feature>
<evidence type="ECO:0000256" key="5">
    <source>
        <dbReference type="ARBA" id="ARBA00022989"/>
    </source>
</evidence>
<organism evidence="11 12">
    <name type="scientific">Chondrus crispus</name>
    <name type="common">Carrageen Irish moss</name>
    <name type="synonym">Polymorpha crispa</name>
    <dbReference type="NCBI Taxonomy" id="2769"/>
    <lineage>
        <taxon>Eukaryota</taxon>
        <taxon>Rhodophyta</taxon>
        <taxon>Florideophyceae</taxon>
        <taxon>Rhodymeniophycidae</taxon>
        <taxon>Gigartinales</taxon>
        <taxon>Gigartinaceae</taxon>
        <taxon>Chondrus</taxon>
    </lineage>
</organism>
<dbReference type="InterPro" id="IPR010420">
    <property type="entry name" value="CASTOR/POLLUX/SYM8_dom"/>
</dbReference>
<evidence type="ECO:0000313" key="11">
    <source>
        <dbReference type="EMBL" id="CDF35819.1"/>
    </source>
</evidence>
<keyword evidence="7" id="KW-0472">Membrane</keyword>
<dbReference type="PANTHER" id="PTHR31563">
    <property type="entry name" value="ION CHANNEL POLLUX-RELATED"/>
    <property type="match status" value="1"/>
</dbReference>
<dbReference type="Gramene" id="CDF35819">
    <property type="protein sequence ID" value="CDF35819"/>
    <property type="gene ID" value="CHC_T00004271001"/>
</dbReference>
<reference evidence="12" key="1">
    <citation type="journal article" date="2013" name="Proc. Natl. Acad. Sci. U.S.A.">
        <title>Genome structure and metabolic features in the red seaweed Chondrus crispus shed light on evolution of the Archaeplastida.</title>
        <authorList>
            <person name="Collen J."/>
            <person name="Porcel B."/>
            <person name="Carre W."/>
            <person name="Ball S.G."/>
            <person name="Chaparro C."/>
            <person name="Tonon T."/>
            <person name="Barbeyron T."/>
            <person name="Michel G."/>
            <person name="Noel B."/>
            <person name="Valentin K."/>
            <person name="Elias M."/>
            <person name="Artiguenave F."/>
            <person name="Arun A."/>
            <person name="Aury J.M."/>
            <person name="Barbosa-Neto J.F."/>
            <person name="Bothwell J.H."/>
            <person name="Bouget F.Y."/>
            <person name="Brillet L."/>
            <person name="Cabello-Hurtado F."/>
            <person name="Capella-Gutierrez S."/>
            <person name="Charrier B."/>
            <person name="Cladiere L."/>
            <person name="Cock J.M."/>
            <person name="Coelho S.M."/>
            <person name="Colleoni C."/>
            <person name="Czjzek M."/>
            <person name="Da Silva C."/>
            <person name="Delage L."/>
            <person name="Denoeud F."/>
            <person name="Deschamps P."/>
            <person name="Dittami S.M."/>
            <person name="Gabaldon T."/>
            <person name="Gachon C.M."/>
            <person name="Groisillier A."/>
            <person name="Herve C."/>
            <person name="Jabbari K."/>
            <person name="Katinka M."/>
            <person name="Kloareg B."/>
            <person name="Kowalczyk N."/>
            <person name="Labadie K."/>
            <person name="Leblanc C."/>
            <person name="Lopez P.J."/>
            <person name="McLachlan D.H."/>
            <person name="Meslet-Cladiere L."/>
            <person name="Moustafa A."/>
            <person name="Nehr Z."/>
            <person name="Nyvall Collen P."/>
            <person name="Panaud O."/>
            <person name="Partensky F."/>
            <person name="Poulain J."/>
            <person name="Rensing S.A."/>
            <person name="Rousvoal S."/>
            <person name="Samson G."/>
            <person name="Symeonidi A."/>
            <person name="Weissenbach J."/>
            <person name="Zambounis A."/>
            <person name="Wincker P."/>
            <person name="Boyen C."/>
        </authorList>
    </citation>
    <scope>NUCLEOTIDE SEQUENCE [LARGE SCALE GENOMIC DNA]</scope>
    <source>
        <strain evidence="12">cv. Stackhouse</strain>
    </source>
</reference>
<gene>
    <name evidence="11" type="ORF">CHC_T00004271001</name>
</gene>
<dbReference type="InterPro" id="IPR003148">
    <property type="entry name" value="RCK_N"/>
</dbReference>
<evidence type="ECO:0000256" key="4">
    <source>
        <dbReference type="ARBA" id="ARBA00022692"/>
    </source>
</evidence>
<dbReference type="Pfam" id="PF22614">
    <property type="entry name" value="Slo-like_RCK"/>
    <property type="match status" value="1"/>
</dbReference>
<keyword evidence="6" id="KW-0406">Ion transport</keyword>
<feature type="signal peptide" evidence="8">
    <location>
        <begin position="1"/>
        <end position="20"/>
    </location>
</feature>
<accession>R7QCL5</accession>
<keyword evidence="5" id="KW-1133">Transmembrane helix</keyword>
<feature type="chain" id="PRO_5004454504" description="Ion channel CASTOR" evidence="8">
    <location>
        <begin position="21"/>
        <end position="664"/>
    </location>
</feature>